<dbReference type="InterPro" id="IPR002065">
    <property type="entry name" value="TPX"/>
</dbReference>
<dbReference type="RefSeq" id="WP_048594926.1">
    <property type="nucleotide sequence ID" value="NZ_CVLB01000001.1"/>
</dbReference>
<dbReference type="EMBL" id="CVLB01000001">
    <property type="protein sequence ID" value="CRF33892.1"/>
    <property type="molecule type" value="Genomic_DNA"/>
</dbReference>
<sequence length="165" mass="17865">MTVTFQGATQNLEGAQLTVGAKALDFTVLKTDLSPWSLKDAGDTVKIISSVPSLDTPVCDIQTKRFNKEAASLKGVTVVTVSVDLPFAQARWCAAANAASHIVASDYNQKDFGRKFGTLLKELQLLTRAVFVLDKDNVVKYVQYVPEITNEPDYDAALNAAKALL</sequence>
<dbReference type="PANTHER" id="PTHR43110:SF1">
    <property type="entry name" value="THIOL PEROXIDASE"/>
    <property type="match status" value="1"/>
</dbReference>
<dbReference type="SUPFAM" id="SSF52833">
    <property type="entry name" value="Thioredoxin-like"/>
    <property type="match status" value="1"/>
</dbReference>
<dbReference type="InterPro" id="IPR013766">
    <property type="entry name" value="Thioredoxin_domain"/>
</dbReference>
<dbReference type="CDD" id="cd03014">
    <property type="entry name" value="PRX_Atyp2cys"/>
    <property type="match status" value="1"/>
</dbReference>
<dbReference type="PANTHER" id="PTHR43110">
    <property type="entry name" value="THIOL PEROXIDASE"/>
    <property type="match status" value="1"/>
</dbReference>
<dbReference type="PROSITE" id="PS01265">
    <property type="entry name" value="TPX"/>
    <property type="match status" value="1"/>
</dbReference>
<dbReference type="Pfam" id="PF08534">
    <property type="entry name" value="Redoxin"/>
    <property type="match status" value="1"/>
</dbReference>
<evidence type="ECO:0000256" key="1">
    <source>
        <dbReference type="ARBA" id="ARBA00022559"/>
    </source>
</evidence>
<keyword evidence="4" id="KW-1015">Disulfide bond</keyword>
<dbReference type="Gene3D" id="3.40.30.10">
    <property type="entry name" value="Glutaredoxin"/>
    <property type="match status" value="1"/>
</dbReference>
<evidence type="ECO:0000256" key="4">
    <source>
        <dbReference type="ARBA" id="ARBA00023157"/>
    </source>
</evidence>
<protein>
    <submittedName>
        <fullName evidence="7">Lipid hydroperoxide peroxidase</fullName>
    </submittedName>
</protein>
<dbReference type="InterPro" id="IPR018219">
    <property type="entry name" value="Tpx_CS"/>
</dbReference>
<keyword evidence="8" id="KW-1185">Reference proteome</keyword>
<dbReference type="NCBIfam" id="NF001808">
    <property type="entry name" value="PRK00522.1"/>
    <property type="match status" value="1"/>
</dbReference>
<evidence type="ECO:0000256" key="2">
    <source>
        <dbReference type="ARBA" id="ARBA00022862"/>
    </source>
</evidence>
<keyword evidence="5" id="KW-0676">Redox-active center</keyword>
<dbReference type="InterPro" id="IPR013740">
    <property type="entry name" value="Redoxin"/>
</dbReference>
<dbReference type="OrthoDB" id="9781543at2"/>
<keyword evidence="3" id="KW-0560">Oxidoreductase</keyword>
<gene>
    <name evidence="7" type="ORF">BRSU_1743</name>
</gene>
<evidence type="ECO:0000313" key="7">
    <source>
        <dbReference type="EMBL" id="CRF33892.1"/>
    </source>
</evidence>
<evidence type="ECO:0000256" key="5">
    <source>
        <dbReference type="ARBA" id="ARBA00023284"/>
    </source>
</evidence>
<evidence type="ECO:0000313" key="8">
    <source>
        <dbReference type="Proteomes" id="UP000043763"/>
    </source>
</evidence>
<dbReference type="Proteomes" id="UP000043763">
    <property type="component" value="Unassembled WGS sequence"/>
</dbReference>
<evidence type="ECO:0000259" key="6">
    <source>
        <dbReference type="PROSITE" id="PS51352"/>
    </source>
</evidence>
<keyword evidence="1 7" id="KW-0575">Peroxidase</keyword>
<dbReference type="InterPro" id="IPR036249">
    <property type="entry name" value="Thioredoxin-like_sf"/>
</dbReference>
<organism evidence="7 8">
    <name type="scientific">Brachyspira suanatina</name>
    <dbReference type="NCBI Taxonomy" id="381802"/>
    <lineage>
        <taxon>Bacteria</taxon>
        <taxon>Pseudomonadati</taxon>
        <taxon>Spirochaetota</taxon>
        <taxon>Spirochaetia</taxon>
        <taxon>Brachyspirales</taxon>
        <taxon>Brachyspiraceae</taxon>
        <taxon>Brachyspira</taxon>
    </lineage>
</organism>
<dbReference type="AlphaFoldDB" id="A0A0G4K8N0"/>
<dbReference type="PROSITE" id="PS51352">
    <property type="entry name" value="THIOREDOXIN_2"/>
    <property type="match status" value="1"/>
</dbReference>
<feature type="domain" description="Thioredoxin" evidence="6">
    <location>
        <begin position="17"/>
        <end position="165"/>
    </location>
</feature>
<proteinExistence type="predicted"/>
<dbReference type="InterPro" id="IPR050455">
    <property type="entry name" value="Tpx_Peroxidase_subfamily"/>
</dbReference>
<accession>A0A0G4K8N0</accession>
<name>A0A0G4K8N0_9SPIR</name>
<keyword evidence="2" id="KW-0049">Antioxidant</keyword>
<evidence type="ECO:0000256" key="3">
    <source>
        <dbReference type="ARBA" id="ARBA00023002"/>
    </source>
</evidence>
<dbReference type="GO" id="GO:0008379">
    <property type="term" value="F:thioredoxin peroxidase activity"/>
    <property type="evidence" value="ECO:0007669"/>
    <property type="project" value="InterPro"/>
</dbReference>
<reference evidence="8" key="1">
    <citation type="submission" date="2015-04" db="EMBL/GenBank/DDBJ databases">
        <authorList>
            <person name="Mushtaq Mamoona"/>
        </authorList>
    </citation>
    <scope>NUCLEOTIDE SEQUENCE [LARGE SCALE GENOMIC DNA]</scope>
    <source>
        <strain evidence="8">AN4859/03</strain>
    </source>
</reference>